<keyword evidence="3" id="KW-0067">ATP-binding</keyword>
<dbReference type="PROSITE" id="PS50206">
    <property type="entry name" value="RHODANESE_3"/>
    <property type="match status" value="1"/>
</dbReference>
<dbReference type="EMBL" id="KX284727">
    <property type="protein sequence ID" value="AOM67989.1"/>
    <property type="molecule type" value="Genomic_DNA"/>
</dbReference>
<dbReference type="GO" id="GO:0008146">
    <property type="term" value="F:sulfotransferase activity"/>
    <property type="evidence" value="ECO:0007669"/>
    <property type="project" value="TreeGrafter"/>
</dbReference>
<evidence type="ECO:0000313" key="7">
    <source>
        <dbReference type="EMBL" id="AOM67989.1"/>
    </source>
</evidence>
<keyword evidence="2" id="KW-0547">Nucleotide-binding</keyword>
<dbReference type="InterPro" id="IPR001763">
    <property type="entry name" value="Rhodanese-like_dom"/>
</dbReference>
<keyword evidence="5" id="KW-1133">Transmembrane helix</keyword>
<keyword evidence="1" id="KW-0808">Transferase</keyword>
<dbReference type="GO" id="GO:0005829">
    <property type="term" value="C:cytosol"/>
    <property type="evidence" value="ECO:0007669"/>
    <property type="project" value="TreeGrafter"/>
</dbReference>
<dbReference type="SUPFAM" id="SSF69572">
    <property type="entry name" value="Activating enzymes of the ubiquitin-like proteins"/>
    <property type="match status" value="1"/>
</dbReference>
<evidence type="ECO:0000256" key="2">
    <source>
        <dbReference type="ARBA" id="ARBA00022741"/>
    </source>
</evidence>
<dbReference type="Pfam" id="PF00899">
    <property type="entry name" value="ThiF"/>
    <property type="match status" value="1"/>
</dbReference>
<proteinExistence type="predicted"/>
<dbReference type="Pfam" id="PF00581">
    <property type="entry name" value="Rhodanese"/>
    <property type="match status" value="1"/>
</dbReference>
<evidence type="ECO:0000256" key="5">
    <source>
        <dbReference type="SAM" id="Phobius"/>
    </source>
</evidence>
<dbReference type="AlphaFoldDB" id="A0A1C9CI05"/>
<protein>
    <recommendedName>
        <fullName evidence="4">Probable molybdopterin-synthase adenylyltransferase</fullName>
    </recommendedName>
</protein>
<dbReference type="CDD" id="cd00757">
    <property type="entry name" value="ThiF_MoeB_HesA_family"/>
    <property type="match status" value="1"/>
</dbReference>
<dbReference type="PANTHER" id="PTHR10953">
    <property type="entry name" value="UBIQUITIN-ACTIVATING ENZYME E1"/>
    <property type="match status" value="1"/>
</dbReference>
<dbReference type="GeneID" id="29074517"/>
<dbReference type="RefSeq" id="YP_009298051.1">
    <property type="nucleotide sequence ID" value="NC_031179.1"/>
</dbReference>
<dbReference type="GO" id="GO:0004792">
    <property type="term" value="F:thiosulfate-cyanide sulfurtransferase activity"/>
    <property type="evidence" value="ECO:0007669"/>
    <property type="project" value="TreeGrafter"/>
</dbReference>
<dbReference type="Gene3D" id="3.40.250.10">
    <property type="entry name" value="Rhodanese-like domain"/>
    <property type="match status" value="1"/>
</dbReference>
<keyword evidence="7" id="KW-0934">Plastid</keyword>
<evidence type="ECO:0000259" key="6">
    <source>
        <dbReference type="PROSITE" id="PS50206"/>
    </source>
</evidence>
<dbReference type="InterPro" id="IPR036873">
    <property type="entry name" value="Rhodanese-like_dom_sf"/>
</dbReference>
<dbReference type="Gene3D" id="3.40.50.720">
    <property type="entry name" value="NAD(P)-binding Rossmann-like Domain"/>
    <property type="match status" value="1"/>
</dbReference>
<dbReference type="FunFam" id="3.40.50.720:FF:000033">
    <property type="entry name" value="Adenylyltransferase and sulfurtransferase MOCS3"/>
    <property type="match status" value="1"/>
</dbReference>
<gene>
    <name evidence="7" type="primary">moeB</name>
    <name evidence="7" type="ORF">Plocam_153</name>
</gene>
<keyword evidence="5" id="KW-0472">Membrane</keyword>
<name>A0A1C9CI05_PLOCA</name>
<evidence type="ECO:0000256" key="3">
    <source>
        <dbReference type="ARBA" id="ARBA00022840"/>
    </source>
</evidence>
<dbReference type="InterPro" id="IPR000594">
    <property type="entry name" value="ThiF_NAD_FAD-bd"/>
</dbReference>
<dbReference type="InterPro" id="IPR045886">
    <property type="entry name" value="ThiF/MoeB/HesA"/>
</dbReference>
<dbReference type="InterPro" id="IPR035985">
    <property type="entry name" value="Ubiquitin-activating_enz"/>
</dbReference>
<sequence>MLNPKLSNIILLENEYKRYARHLIVNQIGSNGQKRLFKAKILLIGAGGLASPSIIYLAACGIGNIGIIDNDLVSESNLHRQILYNTNDLNNLKVQAAKSKINIINNKCKVTIYPYTLTINNAQNIIKNYDLIIDTTDNFTTRYLISSICYKLHKVHIFGAIQNFEGQISVFNYKNGIQYTDLYPEYLYLEDNRCNEIGVLGILPGIIGLLQGIEAIKIILGIGKILNGYLMQYNSLNMSFKTIKIQSRKINLEKDKNHLDIIKQKKSNSISKYTLKKIIASSNPLIIDIRQNIEFELSHIKNAINIPIKNIHEMHTIQFILYKSLKKILIIYCNDNSRSITVSCILDRYQINHYRLKNGFKEWKR</sequence>
<evidence type="ECO:0000256" key="1">
    <source>
        <dbReference type="ARBA" id="ARBA00022679"/>
    </source>
</evidence>
<dbReference type="GO" id="GO:0005524">
    <property type="term" value="F:ATP binding"/>
    <property type="evidence" value="ECO:0007669"/>
    <property type="project" value="UniProtKB-KW"/>
</dbReference>
<evidence type="ECO:0000256" key="4">
    <source>
        <dbReference type="ARBA" id="ARBA00072792"/>
    </source>
</evidence>
<feature type="domain" description="Rhodanese" evidence="6">
    <location>
        <begin position="280"/>
        <end position="365"/>
    </location>
</feature>
<reference evidence="7" key="1">
    <citation type="journal article" date="2016" name="BMC Biol.">
        <title>Parallel evolution of highly conserved plastid genome architecture in red seaweeds and seed plants.</title>
        <authorList>
            <person name="Lee J."/>
            <person name="Cho C.H."/>
            <person name="Park S.I."/>
            <person name="Choi J.W."/>
            <person name="Song H.S."/>
            <person name="West J.A."/>
            <person name="Bhattacharya D."/>
            <person name="Yoon H.S."/>
        </authorList>
    </citation>
    <scope>NUCLEOTIDE SEQUENCE</scope>
</reference>
<organism evidence="7">
    <name type="scientific">Plocamium cartilagineum</name>
    <name type="common">Red comb weed</name>
    <name type="synonym">Gelidium cartilagineum</name>
    <dbReference type="NCBI Taxonomy" id="31452"/>
    <lineage>
        <taxon>Eukaryota</taxon>
        <taxon>Rhodophyta</taxon>
        <taxon>Florideophyceae</taxon>
        <taxon>Rhodymeniophycidae</taxon>
        <taxon>Plocamiales</taxon>
        <taxon>Plocamiaceae</taxon>
        <taxon>Plocamium</taxon>
    </lineage>
</organism>
<geneLocation type="plastid" evidence="7"/>
<dbReference type="SMART" id="SM00450">
    <property type="entry name" value="RHOD"/>
    <property type="match status" value="1"/>
</dbReference>
<feature type="transmembrane region" description="Helical" evidence="5">
    <location>
        <begin position="41"/>
        <end position="59"/>
    </location>
</feature>
<dbReference type="GO" id="GO:0016779">
    <property type="term" value="F:nucleotidyltransferase activity"/>
    <property type="evidence" value="ECO:0007669"/>
    <property type="project" value="TreeGrafter"/>
</dbReference>
<dbReference type="PANTHER" id="PTHR10953:SF102">
    <property type="entry name" value="ADENYLYLTRANSFERASE AND SULFURTRANSFERASE MOCS3"/>
    <property type="match status" value="1"/>
</dbReference>
<keyword evidence="5" id="KW-0812">Transmembrane</keyword>
<dbReference type="GO" id="GO:0008641">
    <property type="term" value="F:ubiquitin-like modifier activating enzyme activity"/>
    <property type="evidence" value="ECO:0007669"/>
    <property type="project" value="InterPro"/>
</dbReference>
<dbReference type="CDD" id="cd00158">
    <property type="entry name" value="RHOD"/>
    <property type="match status" value="1"/>
</dbReference>
<accession>A0A1C9CI05</accession>